<evidence type="ECO:0000313" key="2">
    <source>
        <dbReference type="Proteomes" id="UP000263377"/>
    </source>
</evidence>
<dbReference type="RefSeq" id="WP_117491098.1">
    <property type="nucleotide sequence ID" value="NZ_QVIG01000001.1"/>
</dbReference>
<dbReference type="AlphaFoldDB" id="A0A373A4F3"/>
<comment type="caution">
    <text evidence="1">The sequence shown here is derived from an EMBL/GenBank/DDBJ whole genome shotgun (WGS) entry which is preliminary data.</text>
</comment>
<protein>
    <submittedName>
        <fullName evidence="1">Uncharacterized protein</fullName>
    </submittedName>
</protein>
<name>A0A373A4F3_9ACTN</name>
<organism evidence="1 2">
    <name type="scientific">Kitasatospora xanthocidica</name>
    <dbReference type="NCBI Taxonomy" id="83382"/>
    <lineage>
        <taxon>Bacteria</taxon>
        <taxon>Bacillati</taxon>
        <taxon>Actinomycetota</taxon>
        <taxon>Actinomycetes</taxon>
        <taxon>Kitasatosporales</taxon>
        <taxon>Streptomycetaceae</taxon>
        <taxon>Kitasatospora</taxon>
    </lineage>
</organism>
<proteinExistence type="predicted"/>
<gene>
    <name evidence="1" type="ORF">DR950_36650</name>
</gene>
<sequence length="235" mass="24914">MPTAETPLRDEYAAAVERVADRTLAVLRDGEGTAALADPDTVVPRPLLAAVRVLGADLFAPQLLTGAQPDDTTAALLAEARTAFPAPTSSSAEAALVIGWQDWAAGGLLARTPYGAAVQTPAPLSDPEAVGWQAWSKRMAQLSSLALPTLDGPVHDAARANTLHLARGAVRSMLRRDPTTAVRLARWLSWARADGRPLRLEIEPVLDRIRLAGDGTSRSVLELTIAQRMLEGAPK</sequence>
<dbReference type="EMBL" id="QVIG01000001">
    <property type="protein sequence ID" value="RGD62552.1"/>
    <property type="molecule type" value="Genomic_DNA"/>
</dbReference>
<keyword evidence="2" id="KW-1185">Reference proteome</keyword>
<evidence type="ECO:0000313" key="1">
    <source>
        <dbReference type="EMBL" id="RGD62552.1"/>
    </source>
</evidence>
<accession>A0A373A4F3</accession>
<dbReference type="Proteomes" id="UP000263377">
    <property type="component" value="Unassembled WGS sequence"/>
</dbReference>
<reference evidence="1 2" key="1">
    <citation type="submission" date="2018-08" db="EMBL/GenBank/DDBJ databases">
        <title>Diversity &amp; Physiological Properties of Lignin-Decomposing Actinobacteria from Soil.</title>
        <authorList>
            <person name="Roh S.G."/>
            <person name="Kim S.B."/>
        </authorList>
    </citation>
    <scope>NUCLEOTIDE SEQUENCE [LARGE SCALE GENOMIC DNA]</scope>
    <source>
        <strain evidence="1 2">MMS17-GH009</strain>
    </source>
</reference>